<proteinExistence type="predicted"/>
<comment type="caution">
    <text evidence="2">The sequence shown here is derived from an EMBL/GenBank/DDBJ whole genome shotgun (WGS) entry which is preliminary data.</text>
</comment>
<gene>
    <name evidence="2" type="ORF">SY86_23215</name>
</gene>
<dbReference type="Proteomes" id="UP000033924">
    <property type="component" value="Unassembled WGS sequence"/>
</dbReference>
<accession>A0A0M2KE31</accession>
<keyword evidence="3" id="KW-1185">Reference proteome</keyword>
<organism evidence="2 3">
    <name type="scientific">Erwinia tracheiphila</name>
    <dbReference type="NCBI Taxonomy" id="65700"/>
    <lineage>
        <taxon>Bacteria</taxon>
        <taxon>Pseudomonadati</taxon>
        <taxon>Pseudomonadota</taxon>
        <taxon>Gammaproteobacteria</taxon>
        <taxon>Enterobacterales</taxon>
        <taxon>Erwiniaceae</taxon>
        <taxon>Erwinia</taxon>
    </lineage>
</organism>
<dbReference type="EMBL" id="JXNU01000003">
    <property type="protein sequence ID" value="KKF37645.1"/>
    <property type="molecule type" value="Genomic_DNA"/>
</dbReference>
<sequence length="766" mass="81896">MARDFDTQIKFGVQDNATPKIRSLSEEFRRLSRDREAQGIRSEQSIQREILRTISAWNRLESSGTLSAKGQERAYQQMISTVGRLRNEMAETMRAQKDTAPVLQEYRRMASARETLGIRSEQSIRREINQTMAAYNRLSRSGTMSAGEQSRAWNQTQATVARLRRELGETERSYQRLACVGKTVGAIGGGLVAGAMVMRKPIENQMQYDSELRKVANFAYKHDNLAGRQSGMTDIDGAIKTALREGGGDINGAFHGLEVMLRSGTMTREQAFRALPGVMKNATATETDAASVASLQSSAFNFGLNEKDARAGLSVTTTMAQNGMVDVPLLAKEMPKALESAKSIGLHGRTGFSQVAALFEAAARGAGSPEEAATFTTNLLSELSSPTLANNFKQIKVGKRGLDIRALMRADAAKGLTPLDTVDRAISSMDDHDPQFVALNKQIARTAPGEARAQLEARRDQIHGQNVGRIFTNEYSRMGFLNWERNKDYYHKLVGEGNEQFDMPAGKTSADLDFELVKDSPAFQVNKAKNEAAFSSNDTASPFSKWVGEAADKAAELAQEFPKLTTAISGAYSAIQGLGAIGGAGLGGAVALGGKKLWSVLRGGSAVAAEGAEIAASGGIASRAGSVLSRAGGAVARGAHWAGGVLEDGLLTRGAGLINPWTVGALALTPGSTVSNSSEMGELARLKQHNLQQNSAVDIPVALDALNEMKHFMEQHNSATSAGAGGGAASPAKTPPVPVLNANFYLDGRALTDAVLRRVDVDSRRQ</sequence>
<dbReference type="PATRIC" id="fig|65700.7.peg.5775"/>
<reference evidence="2 3" key="1">
    <citation type="submission" date="2015-01" db="EMBL/GenBank/DDBJ databases">
        <title>Erwinia tracheiphila.</title>
        <authorList>
            <person name="Shapiro L.R."/>
        </authorList>
    </citation>
    <scope>NUCLEOTIDE SEQUENCE [LARGE SCALE GENOMIC DNA]</scope>
    <source>
        <strain evidence="2 3">BuffGH</strain>
    </source>
</reference>
<evidence type="ECO:0000313" key="2">
    <source>
        <dbReference type="EMBL" id="KKF37645.1"/>
    </source>
</evidence>
<feature type="domain" description="Phage tail tape measure protein" evidence="1">
    <location>
        <begin position="252"/>
        <end position="432"/>
    </location>
</feature>
<evidence type="ECO:0000259" key="1">
    <source>
        <dbReference type="Pfam" id="PF10145"/>
    </source>
</evidence>
<dbReference type="STRING" id="65700.SY86_23215"/>
<dbReference type="AlphaFoldDB" id="A0A0M2KE31"/>
<name>A0A0M2KE31_9GAMM</name>
<dbReference type="InterPro" id="IPR010090">
    <property type="entry name" value="Phage_tape_meas"/>
</dbReference>
<dbReference type="Pfam" id="PF10145">
    <property type="entry name" value="PhageMin_Tail"/>
    <property type="match status" value="1"/>
</dbReference>
<dbReference type="RefSeq" id="WP_016192709.1">
    <property type="nucleotide sequence ID" value="NZ_CP089932.1"/>
</dbReference>
<evidence type="ECO:0000313" key="3">
    <source>
        <dbReference type="Proteomes" id="UP000033924"/>
    </source>
</evidence>
<protein>
    <submittedName>
        <fullName evidence="2">Phage tail length tape measure protein</fullName>
    </submittedName>
</protein>
<dbReference type="NCBIfam" id="TIGR01760">
    <property type="entry name" value="tape_meas_TP901"/>
    <property type="match status" value="1"/>
</dbReference>